<accession>A0A9Q9LZY4</accession>
<gene>
    <name evidence="1" type="ORF">K3721_13730</name>
</gene>
<dbReference type="PROSITE" id="PS51257">
    <property type="entry name" value="PROKAR_LIPOPROTEIN"/>
    <property type="match status" value="1"/>
</dbReference>
<evidence type="ECO:0000313" key="1">
    <source>
        <dbReference type="EMBL" id="UWQ53062.1"/>
    </source>
</evidence>
<dbReference type="AlphaFoldDB" id="A0A9Q9LZY4"/>
<reference evidence="1" key="1">
    <citation type="submission" date="2021-08" db="EMBL/GenBank/DDBJ databases">
        <authorList>
            <person name="Nwanade C."/>
            <person name="Wang M."/>
            <person name="Masoudi A."/>
            <person name="Yu Z."/>
            <person name="Liu J."/>
        </authorList>
    </citation>
    <scope>NUCLEOTIDE SEQUENCE</scope>
    <source>
        <strain evidence="1">S122</strain>
    </source>
</reference>
<organism evidence="1 2">
    <name type="scientific">Leisingera caerulea</name>
    <name type="common">Phaeobacter caeruleus</name>
    <dbReference type="NCBI Taxonomy" id="506591"/>
    <lineage>
        <taxon>Bacteria</taxon>
        <taxon>Pseudomonadati</taxon>
        <taxon>Pseudomonadota</taxon>
        <taxon>Alphaproteobacteria</taxon>
        <taxon>Rhodobacterales</taxon>
        <taxon>Roseobacteraceae</taxon>
        <taxon>Leisingera</taxon>
    </lineage>
</organism>
<dbReference type="EMBL" id="CP081070">
    <property type="protein sequence ID" value="UWQ53062.1"/>
    <property type="molecule type" value="Genomic_DNA"/>
</dbReference>
<proteinExistence type="predicted"/>
<name>A0A9Q9LZY4_LEICA</name>
<protein>
    <submittedName>
        <fullName evidence="1">Uncharacterized protein</fullName>
    </submittedName>
</protein>
<dbReference type="Proteomes" id="UP001058713">
    <property type="component" value="Chromosome"/>
</dbReference>
<sequence length="429" mass="46512">MKTKAALTVFCVTGVSLPLIFTAGCLKANQRIGKQVTQQLATNNQIRSCYVGGDFAGLETDLNACGSRPAISSVKRRCISGNQLDPVGLAVEQSQTKQDQVSASLIPQGAARTRLRLLMSGGSLQDAWRVNTRGLPPDPAGSVKAATLLCHSDPDWLPLNAPENILHRLRDAGDACLGGTKQPSKMPPEISASQARPWRDDFFPCAIKVITECNLAEARMPPLAIPLRRSKENLEQPAYFACHSAKAALRSIQNASNWLLEELLPHLHTRRTRAHEVTADRAEGQAGSPVLEHGQIGRIVHSSRRDRGLHLPRLPLQAGLLNQMATGIRHRDQAKGTVWIGVTAGESIGQFSVCGVPPALAKQHRTKCSKILQELKPEEHVEGRGRGRALRKKRVMAAVGRTAAQRSAASGSCFRCTWPQEALNKETPA</sequence>
<evidence type="ECO:0000313" key="2">
    <source>
        <dbReference type="Proteomes" id="UP001058713"/>
    </source>
</evidence>
<dbReference type="KEGG" id="lcae:K3721_13730"/>
<dbReference type="RefSeq" id="WP_259970779.1">
    <property type="nucleotide sequence ID" value="NZ_CP081070.1"/>
</dbReference>